<evidence type="ECO:0000313" key="1">
    <source>
        <dbReference type="EMBL" id="OTP69582.1"/>
    </source>
</evidence>
<dbReference type="InterPro" id="IPR015813">
    <property type="entry name" value="Pyrv/PenolPyrv_kinase-like_dom"/>
</dbReference>
<dbReference type="InterPro" id="IPR040442">
    <property type="entry name" value="Pyrv_kinase-like_dom_sf"/>
</dbReference>
<organism evidence="1 2">
    <name type="scientific">Caballeronia sordidicola</name>
    <name type="common">Burkholderia sordidicola</name>
    <dbReference type="NCBI Taxonomy" id="196367"/>
    <lineage>
        <taxon>Bacteria</taxon>
        <taxon>Pseudomonadati</taxon>
        <taxon>Pseudomonadota</taxon>
        <taxon>Betaproteobacteria</taxon>
        <taxon>Burkholderiales</taxon>
        <taxon>Burkholderiaceae</taxon>
        <taxon>Caballeronia</taxon>
    </lineage>
</organism>
<protein>
    <submittedName>
        <fullName evidence="1">Methylisocitrate lyase</fullName>
    </submittedName>
</protein>
<dbReference type="SUPFAM" id="SSF51621">
    <property type="entry name" value="Phosphoenolpyruvate/pyruvate domain"/>
    <property type="match status" value="1"/>
</dbReference>
<dbReference type="Gene3D" id="3.20.20.60">
    <property type="entry name" value="Phosphoenolpyruvate-binding domains"/>
    <property type="match status" value="1"/>
</dbReference>
<proteinExistence type="predicted"/>
<reference evidence="1 2" key="1">
    <citation type="submission" date="2017-03" db="EMBL/GenBank/DDBJ databases">
        <title>Genome analysis of strain PAMC 26510.</title>
        <authorList>
            <person name="Oh H.-M."/>
            <person name="Yang J.-A."/>
        </authorList>
    </citation>
    <scope>NUCLEOTIDE SEQUENCE [LARGE SCALE GENOMIC DNA]</scope>
    <source>
        <strain evidence="1 2">PAMC 26510</strain>
    </source>
</reference>
<keyword evidence="1" id="KW-0456">Lyase</keyword>
<dbReference type="InterPro" id="IPR039556">
    <property type="entry name" value="ICL/PEPM"/>
</dbReference>
<dbReference type="Proteomes" id="UP000194546">
    <property type="component" value="Unassembled WGS sequence"/>
</dbReference>
<accession>A0A242ME64</accession>
<dbReference type="PANTHER" id="PTHR42905:SF2">
    <property type="entry name" value="PHOSPHOENOLPYRUVATE CARBOXYLASE FAMILY PROTEIN"/>
    <property type="match status" value="1"/>
</dbReference>
<comment type="caution">
    <text evidence="1">The sequence shown here is derived from an EMBL/GenBank/DDBJ whole genome shotgun (WGS) entry which is preliminary data.</text>
</comment>
<dbReference type="RefSeq" id="WP_082779087.1">
    <property type="nucleotide sequence ID" value="NZ_NBTY01000148.1"/>
</dbReference>
<dbReference type="AlphaFoldDB" id="A0A242ME64"/>
<name>A0A242ME64_CABSO</name>
<dbReference type="EMBL" id="NBTY01000148">
    <property type="protein sequence ID" value="OTP69582.1"/>
    <property type="molecule type" value="Genomic_DNA"/>
</dbReference>
<dbReference type="CDD" id="cd00377">
    <property type="entry name" value="ICL_PEPM"/>
    <property type="match status" value="1"/>
</dbReference>
<dbReference type="PANTHER" id="PTHR42905">
    <property type="entry name" value="PHOSPHOENOLPYRUVATE CARBOXYLASE"/>
    <property type="match status" value="1"/>
</dbReference>
<dbReference type="Pfam" id="PF13714">
    <property type="entry name" value="PEP_mutase"/>
    <property type="match status" value="1"/>
</dbReference>
<sequence>MNDNNQVPAAARLRQHLNSGDMLVAPGVYDGITARLAEQAKFTALYMTGAGTAASYGLPDYGLLTMTEMVANAARIVACTTLPVIADADTGFGNELNVTRAVRAYEQAGVAGIHIEDQVSPKRCGHLDGKELVPAAEFVAKIRAALAARRNPDFVIIARTDANSVSGLGDAIARANAALAAGADLAFVEAPRNLDEIAAIPRRVNGPCLFNIVRGGKTPDISLHDVREMGYRLAILPSLLLASVMRVCEQELAALAATGMPPLAASALSAKERFQRMGSDDWDALRTRFIDKPR</sequence>
<dbReference type="InterPro" id="IPR018523">
    <property type="entry name" value="Isocitrate_lyase_ph_CS"/>
</dbReference>
<gene>
    <name evidence="1" type="ORF">PAMC26510_26400</name>
</gene>
<evidence type="ECO:0000313" key="2">
    <source>
        <dbReference type="Proteomes" id="UP000194546"/>
    </source>
</evidence>
<dbReference type="GO" id="GO:0016833">
    <property type="term" value="F:oxo-acid-lyase activity"/>
    <property type="evidence" value="ECO:0007669"/>
    <property type="project" value="UniProtKB-ARBA"/>
</dbReference>
<dbReference type="PROSITE" id="PS00161">
    <property type="entry name" value="ISOCITRATE_LYASE"/>
    <property type="match status" value="1"/>
</dbReference>